<evidence type="ECO:0000313" key="2">
    <source>
        <dbReference type="EMBL" id="KOA48242.1"/>
    </source>
</evidence>
<dbReference type="PANTHER" id="PTHR43404:SF2">
    <property type="entry name" value="LIPOPOLYSACCHARIDE CHOLINEPHOSPHOTRANSFERASE LICD"/>
    <property type="match status" value="1"/>
</dbReference>
<organism evidence="2 3">
    <name type="scientific">Bifidobacterium animalis subsp. animalis MCC 0483</name>
    <dbReference type="NCBI Taxonomy" id="1365955"/>
    <lineage>
        <taxon>Bacteria</taxon>
        <taxon>Bacillati</taxon>
        <taxon>Actinomycetota</taxon>
        <taxon>Actinomycetes</taxon>
        <taxon>Bifidobacteriales</taxon>
        <taxon>Bifidobacteriaceae</taxon>
        <taxon>Bifidobacterium</taxon>
    </lineage>
</organism>
<reference evidence="2 3" key="1">
    <citation type="journal article" date="2015" name="Int J Genomics">
        <title>Comparative Genomics Revealed Genetic Diversity and Species/Strain-Level Differences in Carbohydrate Metabolism of Three Probiotic Bifidobacterial Species.</title>
        <authorList>
            <person name="Odamaki T."/>
            <person name="Horigome A."/>
            <person name="Sugahara H."/>
            <person name="Hashikura N."/>
            <person name="Minami J."/>
            <person name="Xiao J.Z."/>
            <person name="Abe F."/>
        </authorList>
    </citation>
    <scope>NUCLEOTIDE SEQUENCE [LARGE SCALE GENOMIC DNA]</scope>
    <source>
        <strain evidence="2 3">MCC 0483</strain>
    </source>
</reference>
<evidence type="ECO:0000259" key="1">
    <source>
        <dbReference type="Pfam" id="PF04991"/>
    </source>
</evidence>
<evidence type="ECO:0000313" key="3">
    <source>
        <dbReference type="Proteomes" id="UP000037239"/>
    </source>
</evidence>
<dbReference type="Proteomes" id="UP000037239">
    <property type="component" value="Unassembled WGS sequence"/>
</dbReference>
<protein>
    <recommendedName>
        <fullName evidence="1">LicD/FKTN/FKRP nucleotidyltransferase domain-containing protein</fullName>
    </recommendedName>
</protein>
<comment type="caution">
    <text evidence="2">The sequence shown here is derived from an EMBL/GenBank/DDBJ whole genome shotgun (WGS) entry which is preliminary data.</text>
</comment>
<dbReference type="Pfam" id="PF04991">
    <property type="entry name" value="LicD"/>
    <property type="match status" value="1"/>
</dbReference>
<gene>
    <name evidence="2" type="ORF">BAAM0483_08910</name>
</gene>
<dbReference type="PANTHER" id="PTHR43404">
    <property type="entry name" value="LIPOPOLYSACCHARIDE CHOLINEPHOSPHOTRANSFERASE LICD"/>
    <property type="match status" value="1"/>
</dbReference>
<dbReference type="RefSeq" id="WP_052826719.1">
    <property type="nucleotide sequence ID" value="NZ_AWFK01000018.1"/>
</dbReference>
<dbReference type="EMBL" id="AWFK01000018">
    <property type="protein sequence ID" value="KOA48242.1"/>
    <property type="molecule type" value="Genomic_DNA"/>
</dbReference>
<dbReference type="InterPro" id="IPR052942">
    <property type="entry name" value="LPS_cholinephosphotransferase"/>
</dbReference>
<dbReference type="InterPro" id="IPR007074">
    <property type="entry name" value="LicD/FKTN/FKRP_NTP_transf"/>
</dbReference>
<name>A0AB34T7M6_9BIFI</name>
<proteinExistence type="predicted"/>
<sequence length="288" mass="33330">MRRLSMHELSGVELAKIKYLELKILLELQRVCNMLGIEFHLDAGTLLGAARHQGFIPWDDDIDVSLLRPDYEILMREGPRIFSKEFYLQTPENSPRMPASFMKLRLNGTEMRENVLGHVPGNHGIWIDIFPFDVVLQNTDFEKLRRRQRNLGKVFDLKMRETASGKLSPMGRLGRTIIHLALQTVPRDAILNRMRGDDLHGIDLENSYITSFHYGSSFIALKYAESLPTTTLKFEGYDMPVLSTWPQYLTQLYGDWKKLPPEKDRIPHHFVSKLDFGEYADIQLPAEE</sequence>
<dbReference type="GO" id="GO:0009100">
    <property type="term" value="P:glycoprotein metabolic process"/>
    <property type="evidence" value="ECO:0007669"/>
    <property type="project" value="UniProtKB-ARBA"/>
</dbReference>
<dbReference type="AlphaFoldDB" id="A0AB34T7M6"/>
<feature type="domain" description="LicD/FKTN/FKRP nucleotidyltransferase" evidence="1">
    <location>
        <begin position="32"/>
        <end position="254"/>
    </location>
</feature>
<accession>A0AB34T7M6</accession>